<feature type="binding site" evidence="6">
    <location>
        <position position="628"/>
    </location>
    <ligand>
        <name>Zn(2+)</name>
        <dbReference type="ChEBI" id="CHEBI:29105"/>
        <label>1</label>
    </ligand>
</feature>
<dbReference type="EMBL" id="JXXN02001191">
    <property type="protein sequence ID" value="THD25320.1"/>
    <property type="molecule type" value="Genomic_DNA"/>
</dbReference>
<dbReference type="InterPro" id="IPR040844">
    <property type="entry name" value="PDE4_UCR"/>
</dbReference>
<feature type="compositionally biased region" description="Polar residues" evidence="8">
    <location>
        <begin position="26"/>
        <end position="42"/>
    </location>
</feature>
<feature type="compositionally biased region" description="Acidic residues" evidence="8">
    <location>
        <begin position="235"/>
        <end position="255"/>
    </location>
</feature>
<dbReference type="GO" id="GO:0004114">
    <property type="term" value="F:3',5'-cyclic-nucleotide phosphodiesterase activity"/>
    <property type="evidence" value="ECO:0007669"/>
    <property type="project" value="InterPro"/>
</dbReference>
<comment type="similarity">
    <text evidence="7">Belongs to the cyclic nucleotide phosphodiesterase family.</text>
</comment>
<feature type="compositionally biased region" description="Polar residues" evidence="8">
    <location>
        <begin position="91"/>
        <end position="102"/>
    </location>
</feature>
<protein>
    <recommendedName>
        <fullName evidence="7">Phosphodiesterase</fullName>
        <ecNumber evidence="7">3.1.4.-</ecNumber>
    </recommendedName>
</protein>
<feature type="region of interest" description="Disordered" evidence="8">
    <location>
        <begin position="1"/>
        <end position="42"/>
    </location>
</feature>
<dbReference type="PROSITE" id="PS51845">
    <property type="entry name" value="PDEASE_I_2"/>
    <property type="match status" value="1"/>
</dbReference>
<dbReference type="Pfam" id="PF18100">
    <property type="entry name" value="PDE4_UCR"/>
    <property type="match status" value="1"/>
</dbReference>
<dbReference type="GO" id="GO:0007165">
    <property type="term" value="P:signal transduction"/>
    <property type="evidence" value="ECO:0007669"/>
    <property type="project" value="InterPro"/>
</dbReference>
<evidence type="ECO:0000256" key="3">
    <source>
        <dbReference type="ARBA" id="ARBA00023149"/>
    </source>
</evidence>
<sequence length="733" mass="83252">MSTKTPNSARKESRLNERRRNWRLQRGQTQLPKDQIAAISSSPSRRENWWGATVSQFSRQKSLQKSGDAVATAGIIMRPNSSRRQSFLYRSGTQLDGVSSPNLRPDGPTHLEREDQQFITPFAQILSILKKAHSLLARYKTDGSFTSTAYSSNNKTPVGGSLERDQSPITESPVPTSKTLEDTIRDFDWCLEVLEGLQCKRSVSSLTRAKFCSMLSRELSTSLSDNTSGPKGADYEDQSADDLVEDVTGEEEADELNSVTTAEPENVRDDSSSVGAKLSNRHRPYLSRIRNNASGLRNLQTHSSCSSQISDYIYQTFVEEDEDDDLVVKKMNDDEEAERSGSSTSVNRSARDTLCLADELEHNESSGKYSETKDRTFMGRNLSELTTLWSERSQLNVDPIVQFIKKNEDSDCPDFFNFSRLTNHHCLSTFGLYLLQKRGVLAKLCIPTIQMWYCLQRVEDLYNRNNPYHNSVHAIDVLHTMHILFTYNQLDTMFSDLEIFATLFACIVHDVDHPGVTNQYLINTNSDLALLYNDSSVLENHHLFVAFSLLHNEPECDFSTRFSRTQRQLFRKMVISLVLSTDMSKHMSLLADLKTMVESQRASGSNVINLDTYSSRIQILESLVHASDLANPTKPLPLYQQWVDRITEEMFRQGDREREAGLEISPMCDRQKACVGTTQVTFIDYIVYPLWEALSELLHPDAKPLLDNMKKNRDWYARSTGESKPDSQCRDAT</sequence>
<dbReference type="PROSITE" id="PS00126">
    <property type="entry name" value="PDEASE_I_1"/>
    <property type="match status" value="1"/>
</dbReference>
<name>A0A4E0S1Z9_FASHE</name>
<dbReference type="PANTHER" id="PTHR11347">
    <property type="entry name" value="CYCLIC NUCLEOTIDE PHOSPHODIESTERASE"/>
    <property type="match status" value="1"/>
</dbReference>
<evidence type="ECO:0000256" key="7">
    <source>
        <dbReference type="RuleBase" id="RU363067"/>
    </source>
</evidence>
<keyword evidence="1 6" id="KW-0479">Metal-binding</keyword>
<evidence type="ECO:0000256" key="6">
    <source>
        <dbReference type="PIRSR" id="PIRSR623088-3"/>
    </source>
</evidence>
<dbReference type="CDD" id="cd00077">
    <property type="entry name" value="HDc"/>
    <property type="match status" value="1"/>
</dbReference>
<feature type="binding site" evidence="6">
    <location>
        <position position="510"/>
    </location>
    <ligand>
        <name>Zn(2+)</name>
        <dbReference type="ChEBI" id="CHEBI:29105"/>
        <label>1</label>
    </ligand>
</feature>
<dbReference type="Proteomes" id="UP000230066">
    <property type="component" value="Unassembled WGS sequence"/>
</dbReference>
<feature type="binding site" evidence="5">
    <location>
        <begin position="469"/>
        <end position="473"/>
    </location>
    <ligand>
        <name>AMP</name>
        <dbReference type="ChEBI" id="CHEBI:456215"/>
    </ligand>
</feature>
<feature type="binding site" evidence="6">
    <location>
        <position position="473"/>
    </location>
    <ligand>
        <name>Zn(2+)</name>
        <dbReference type="ChEBI" id="CHEBI:29105"/>
        <label>1</label>
    </ligand>
</feature>
<dbReference type="InterPro" id="IPR002073">
    <property type="entry name" value="PDEase_catalytic_dom"/>
</dbReference>
<keyword evidence="3" id="KW-0114">cAMP</keyword>
<feature type="binding site" evidence="5">
    <location>
        <position position="679"/>
    </location>
    <ligand>
        <name>AMP</name>
        <dbReference type="ChEBI" id="CHEBI:456215"/>
    </ligand>
</feature>
<feature type="active site" description="Proton donor" evidence="4">
    <location>
        <position position="469"/>
    </location>
</feature>
<feature type="compositionally biased region" description="Basic and acidic residues" evidence="8">
    <location>
        <begin position="9"/>
        <end position="19"/>
    </location>
</feature>
<evidence type="ECO:0000313" key="10">
    <source>
        <dbReference type="EMBL" id="THD25320.1"/>
    </source>
</evidence>
<evidence type="ECO:0000256" key="5">
    <source>
        <dbReference type="PIRSR" id="PIRSR623088-2"/>
    </source>
</evidence>
<evidence type="ECO:0000256" key="4">
    <source>
        <dbReference type="PIRSR" id="PIRSR623088-1"/>
    </source>
</evidence>
<gene>
    <name evidence="10" type="ORF">D915_004033</name>
</gene>
<dbReference type="InterPro" id="IPR023088">
    <property type="entry name" value="PDEase"/>
</dbReference>
<dbReference type="PRINTS" id="PR00387">
    <property type="entry name" value="PDIESTERASE1"/>
</dbReference>
<feature type="domain" description="PDEase" evidence="9">
    <location>
        <begin position="393"/>
        <end position="723"/>
    </location>
</feature>
<reference evidence="10" key="1">
    <citation type="submission" date="2019-03" db="EMBL/GenBank/DDBJ databases">
        <title>Improved annotation for the trematode Fasciola hepatica.</title>
        <authorList>
            <person name="Choi Y.-J."/>
            <person name="Martin J."/>
            <person name="Mitreva M."/>
        </authorList>
    </citation>
    <scope>NUCLEOTIDE SEQUENCE [LARGE SCALE GENOMIC DNA]</scope>
</reference>
<accession>A0A4E0S1Z9</accession>
<feature type="region of interest" description="Disordered" evidence="8">
    <location>
        <begin position="147"/>
        <end position="177"/>
    </location>
</feature>
<dbReference type="AlphaFoldDB" id="A0A4E0S1Z9"/>
<feature type="binding site" evidence="6">
    <location>
        <position position="509"/>
    </location>
    <ligand>
        <name>Zn(2+)</name>
        <dbReference type="ChEBI" id="CHEBI:29105"/>
        <label>1</label>
    </ligand>
</feature>
<dbReference type="GO" id="GO:0046872">
    <property type="term" value="F:metal ion binding"/>
    <property type="evidence" value="ECO:0007669"/>
    <property type="project" value="UniProtKB-KW"/>
</dbReference>
<feature type="binding site" evidence="5">
    <location>
        <position position="628"/>
    </location>
    <ligand>
        <name>AMP</name>
        <dbReference type="ChEBI" id="CHEBI:456215"/>
    </ligand>
</feature>
<feature type="compositionally biased region" description="Polar residues" evidence="8">
    <location>
        <begin position="167"/>
        <end position="177"/>
    </location>
</feature>
<keyword evidence="11" id="KW-1185">Reference proteome</keyword>
<dbReference type="SMART" id="SM00471">
    <property type="entry name" value="HDc"/>
    <property type="match status" value="1"/>
</dbReference>
<evidence type="ECO:0000313" key="11">
    <source>
        <dbReference type="Proteomes" id="UP000230066"/>
    </source>
</evidence>
<feature type="compositionally biased region" description="Polar residues" evidence="8">
    <location>
        <begin position="147"/>
        <end position="156"/>
    </location>
</feature>
<feature type="region of interest" description="Disordered" evidence="8">
    <location>
        <begin position="91"/>
        <end position="110"/>
    </location>
</feature>
<keyword evidence="2 7" id="KW-0378">Hydrolase</keyword>
<organism evidence="10 11">
    <name type="scientific">Fasciola hepatica</name>
    <name type="common">Liver fluke</name>
    <dbReference type="NCBI Taxonomy" id="6192"/>
    <lineage>
        <taxon>Eukaryota</taxon>
        <taxon>Metazoa</taxon>
        <taxon>Spiralia</taxon>
        <taxon>Lophotrochozoa</taxon>
        <taxon>Platyhelminthes</taxon>
        <taxon>Trematoda</taxon>
        <taxon>Digenea</taxon>
        <taxon>Plagiorchiida</taxon>
        <taxon>Echinostomata</taxon>
        <taxon>Echinostomatoidea</taxon>
        <taxon>Fasciolidae</taxon>
        <taxon>Fasciola</taxon>
    </lineage>
</organism>
<dbReference type="Gene3D" id="1.10.1300.10">
    <property type="entry name" value="3'5'-cyclic nucleotide phosphodiesterase, catalytic domain"/>
    <property type="match status" value="1"/>
</dbReference>
<feature type="binding site" evidence="5">
    <location>
        <position position="510"/>
    </location>
    <ligand>
        <name>AMP</name>
        <dbReference type="ChEBI" id="CHEBI:456215"/>
    </ligand>
</feature>
<dbReference type="SUPFAM" id="SSF109604">
    <property type="entry name" value="HD-domain/PDEase-like"/>
    <property type="match status" value="1"/>
</dbReference>
<evidence type="ECO:0000256" key="2">
    <source>
        <dbReference type="ARBA" id="ARBA00022801"/>
    </source>
</evidence>
<dbReference type="InterPro" id="IPR003607">
    <property type="entry name" value="HD/PDEase_dom"/>
</dbReference>
<dbReference type="InterPro" id="IPR036971">
    <property type="entry name" value="PDEase_catalytic_dom_sf"/>
</dbReference>
<evidence type="ECO:0000256" key="8">
    <source>
        <dbReference type="SAM" id="MobiDB-lite"/>
    </source>
</evidence>
<dbReference type="EC" id="3.1.4.-" evidence="7"/>
<feature type="binding site" evidence="6">
    <location>
        <position position="510"/>
    </location>
    <ligand>
        <name>Zn(2+)</name>
        <dbReference type="ChEBI" id="CHEBI:29105"/>
        <label>2</label>
    </ligand>
</feature>
<feature type="region of interest" description="Disordered" evidence="8">
    <location>
        <begin position="221"/>
        <end position="283"/>
    </location>
</feature>
<comment type="caution">
    <text evidence="10">The sequence shown here is derived from an EMBL/GenBank/DDBJ whole genome shotgun (WGS) entry which is preliminary data.</text>
</comment>
<dbReference type="Pfam" id="PF00233">
    <property type="entry name" value="PDEase_I"/>
    <property type="match status" value="1"/>
</dbReference>
<evidence type="ECO:0000259" key="9">
    <source>
        <dbReference type="PROSITE" id="PS51845"/>
    </source>
</evidence>
<dbReference type="InterPro" id="IPR023174">
    <property type="entry name" value="PDEase_CS"/>
</dbReference>
<comment type="cofactor">
    <cofactor evidence="7">
        <name>a divalent metal cation</name>
        <dbReference type="ChEBI" id="CHEBI:60240"/>
    </cofactor>
    <text evidence="7">Binds 2 divalent metal cations per subunit. Site 1 may preferentially bind zinc ions, while site 2 has a preference for magnesium and/or manganese ions.</text>
</comment>
<proteinExistence type="inferred from homology"/>
<evidence type="ECO:0000256" key="1">
    <source>
        <dbReference type="ARBA" id="ARBA00022723"/>
    </source>
</evidence>